<dbReference type="PRINTS" id="PR00081">
    <property type="entry name" value="GDHRDH"/>
</dbReference>
<comment type="similarity">
    <text evidence="1">Belongs to the short-chain dehydrogenases/reductases (SDR) family.</text>
</comment>
<dbReference type="EMBL" id="LAZR01055175">
    <property type="protein sequence ID" value="KKK76967.1"/>
    <property type="molecule type" value="Genomic_DNA"/>
</dbReference>
<evidence type="ECO:0000256" key="2">
    <source>
        <dbReference type="SAM" id="Coils"/>
    </source>
</evidence>
<dbReference type="Pfam" id="PF13561">
    <property type="entry name" value="adh_short_C2"/>
    <property type="match status" value="1"/>
</dbReference>
<organism evidence="3">
    <name type="scientific">marine sediment metagenome</name>
    <dbReference type="NCBI Taxonomy" id="412755"/>
    <lineage>
        <taxon>unclassified sequences</taxon>
        <taxon>metagenomes</taxon>
        <taxon>ecological metagenomes</taxon>
    </lineage>
</organism>
<dbReference type="AlphaFoldDB" id="A0A0F8Y6C3"/>
<dbReference type="InterPro" id="IPR050259">
    <property type="entry name" value="SDR"/>
</dbReference>
<dbReference type="CDD" id="cd05233">
    <property type="entry name" value="SDR_c"/>
    <property type="match status" value="1"/>
</dbReference>
<dbReference type="PANTHER" id="PTHR42879">
    <property type="entry name" value="3-OXOACYL-(ACYL-CARRIER-PROTEIN) REDUCTASE"/>
    <property type="match status" value="1"/>
</dbReference>
<evidence type="ECO:0000313" key="3">
    <source>
        <dbReference type="EMBL" id="KKK76967.1"/>
    </source>
</evidence>
<keyword evidence="2" id="KW-0175">Coiled coil</keyword>
<dbReference type="InterPro" id="IPR002347">
    <property type="entry name" value="SDR_fam"/>
</dbReference>
<name>A0A0F8Y6C3_9ZZZZ</name>
<dbReference type="PROSITE" id="PS00061">
    <property type="entry name" value="ADH_SHORT"/>
    <property type="match status" value="1"/>
</dbReference>
<comment type="caution">
    <text evidence="3">The sequence shown here is derived from an EMBL/GenBank/DDBJ whole genome shotgun (WGS) entry which is preliminary data.</text>
</comment>
<dbReference type="PANTHER" id="PTHR42879:SF2">
    <property type="entry name" value="3-OXOACYL-[ACYL-CARRIER-PROTEIN] REDUCTASE FABG"/>
    <property type="match status" value="1"/>
</dbReference>
<dbReference type="SUPFAM" id="SSF51735">
    <property type="entry name" value="NAD(P)-binding Rossmann-fold domains"/>
    <property type="match status" value="1"/>
</dbReference>
<dbReference type="GO" id="GO:0032787">
    <property type="term" value="P:monocarboxylic acid metabolic process"/>
    <property type="evidence" value="ECO:0007669"/>
    <property type="project" value="UniProtKB-ARBA"/>
</dbReference>
<dbReference type="Gene3D" id="3.40.50.720">
    <property type="entry name" value="NAD(P)-binding Rossmann-like Domain"/>
    <property type="match status" value="1"/>
</dbReference>
<feature type="non-terminal residue" evidence="3">
    <location>
        <position position="278"/>
    </location>
</feature>
<reference evidence="3" key="1">
    <citation type="journal article" date="2015" name="Nature">
        <title>Complex archaea that bridge the gap between prokaryotes and eukaryotes.</title>
        <authorList>
            <person name="Spang A."/>
            <person name="Saw J.H."/>
            <person name="Jorgensen S.L."/>
            <person name="Zaremba-Niedzwiedzka K."/>
            <person name="Martijn J."/>
            <person name="Lind A.E."/>
            <person name="van Eijk R."/>
            <person name="Schleper C."/>
            <person name="Guy L."/>
            <person name="Ettema T.J."/>
        </authorList>
    </citation>
    <scope>NUCLEOTIDE SEQUENCE</scope>
</reference>
<dbReference type="NCBIfam" id="NF009466">
    <property type="entry name" value="PRK12826.1-2"/>
    <property type="match status" value="1"/>
</dbReference>
<dbReference type="FunFam" id="3.40.50.720:FF:000084">
    <property type="entry name" value="Short-chain dehydrogenase reductase"/>
    <property type="match status" value="1"/>
</dbReference>
<accession>A0A0F8Y6C3</accession>
<proteinExistence type="inferred from homology"/>
<dbReference type="PRINTS" id="PR00080">
    <property type="entry name" value="SDRFAMILY"/>
</dbReference>
<dbReference type="InterPro" id="IPR036291">
    <property type="entry name" value="NAD(P)-bd_dom_sf"/>
</dbReference>
<feature type="coiled-coil region" evidence="2">
    <location>
        <begin position="35"/>
        <end position="62"/>
    </location>
</feature>
<gene>
    <name evidence="3" type="ORF">LCGC14_2858320</name>
</gene>
<sequence>MELNGKSALVTGAARGIGKAIALRFAQEGARIVLNDINKKNLEEAAREIEKVSKERVIYRKADISKSNEVKELSRYVTEELGVIDILVNNAAISRIVPFLDTSEKLWDRTMEVNLKGAFLCCQAVIPGMIKKGKGKIINMSSQSGKRGSKWHAAYCVSKFGIIGLTQSLALELAPYRINVNAVCPGVVFTSLWEEHAADHARREGIDEKQVKENLLRNIPLSRLGTPEDVANLVLFLASSRSDYMTGQAINLSGGSVLLVKKRINNMADYLVGTDIGT</sequence>
<dbReference type="InterPro" id="IPR020904">
    <property type="entry name" value="Sc_DH/Rdtase_CS"/>
</dbReference>
<evidence type="ECO:0000256" key="1">
    <source>
        <dbReference type="ARBA" id="ARBA00006484"/>
    </source>
</evidence>
<protein>
    <submittedName>
        <fullName evidence="3">Uncharacterized protein</fullName>
    </submittedName>
</protein>
<dbReference type="NCBIfam" id="NF005559">
    <property type="entry name" value="PRK07231.1"/>
    <property type="match status" value="1"/>
</dbReference>